<dbReference type="AlphaFoldDB" id="A0A653BPE9"/>
<dbReference type="Proteomes" id="UP000410492">
    <property type="component" value="Unassembled WGS sequence"/>
</dbReference>
<dbReference type="GO" id="GO:0008061">
    <property type="term" value="F:chitin binding"/>
    <property type="evidence" value="ECO:0007669"/>
    <property type="project" value="InterPro"/>
</dbReference>
<dbReference type="GO" id="GO:0005576">
    <property type="term" value="C:extracellular region"/>
    <property type="evidence" value="ECO:0007669"/>
    <property type="project" value="InterPro"/>
</dbReference>
<feature type="region of interest" description="Disordered" evidence="1">
    <location>
        <begin position="94"/>
        <end position="140"/>
    </location>
</feature>
<feature type="domain" description="Chitin-binding type-2" evidence="3">
    <location>
        <begin position="146"/>
        <end position="204"/>
    </location>
</feature>
<dbReference type="PROSITE" id="PS50940">
    <property type="entry name" value="CHIT_BIND_II"/>
    <property type="match status" value="1"/>
</dbReference>
<gene>
    <name evidence="4" type="ORF">CALMAC_LOCUS2712</name>
</gene>
<name>A0A653BPE9_CALMS</name>
<reference evidence="4 5" key="1">
    <citation type="submission" date="2019-01" db="EMBL/GenBank/DDBJ databases">
        <authorList>
            <person name="Sayadi A."/>
        </authorList>
    </citation>
    <scope>NUCLEOTIDE SEQUENCE [LARGE SCALE GENOMIC DNA]</scope>
</reference>
<evidence type="ECO:0000256" key="2">
    <source>
        <dbReference type="SAM" id="SignalP"/>
    </source>
</evidence>
<dbReference type="PANTHER" id="PTHR22933:SF31">
    <property type="entry name" value="FI18007P1"/>
    <property type="match status" value="1"/>
</dbReference>
<evidence type="ECO:0000313" key="5">
    <source>
        <dbReference type="Proteomes" id="UP000410492"/>
    </source>
</evidence>
<feature type="region of interest" description="Disordered" evidence="1">
    <location>
        <begin position="33"/>
        <end position="78"/>
    </location>
</feature>
<dbReference type="InterPro" id="IPR036508">
    <property type="entry name" value="Chitin-bd_dom_sf"/>
</dbReference>
<evidence type="ECO:0000256" key="1">
    <source>
        <dbReference type="SAM" id="MobiDB-lite"/>
    </source>
</evidence>
<protein>
    <recommendedName>
        <fullName evidence="3">Chitin-binding type-2 domain-containing protein</fullName>
    </recommendedName>
</protein>
<evidence type="ECO:0000313" key="4">
    <source>
        <dbReference type="EMBL" id="VEN37478.1"/>
    </source>
</evidence>
<proteinExistence type="predicted"/>
<keyword evidence="2" id="KW-0732">Signal</keyword>
<dbReference type="SUPFAM" id="SSF57625">
    <property type="entry name" value="Invertebrate chitin-binding proteins"/>
    <property type="match status" value="1"/>
</dbReference>
<sequence>MNSYLLSICLFVASAHCISQTSRSQNARQEKRLQKRDYGQNPLRNFRPSLPIQVDEEYEDDVDSQTGATQDRSPTFQNYPIPLKAQQQQNFNNYPAHVKQGPKPYPVQQQQQRRPQEGRRPESNKLEDKEEEEEPDRLTELLPQTKFTCNGKNTGYYADEELGCEVFHYCQDNARHSWICPNGFTFHQVHLICMPPGNDNICEKSSNFHFVNDYLYKPINLEEYQHKPNVTLKYSDRYYPDARRQQDEGDNQHLHSVRVATQPRPKFTTPAHHQQQHQVFRSPEEINISLQQRRPVQVYQDEY</sequence>
<dbReference type="InterPro" id="IPR052976">
    <property type="entry name" value="Scoloptoxin-like"/>
</dbReference>
<dbReference type="Pfam" id="PF01607">
    <property type="entry name" value="CBM_14"/>
    <property type="match status" value="1"/>
</dbReference>
<feature type="compositionally biased region" description="Acidic residues" evidence="1">
    <location>
        <begin position="54"/>
        <end position="63"/>
    </location>
</feature>
<feature type="chain" id="PRO_5024806311" description="Chitin-binding type-2 domain-containing protein" evidence="2">
    <location>
        <begin position="18"/>
        <end position="303"/>
    </location>
</feature>
<accession>A0A653BPE9</accession>
<organism evidence="4 5">
    <name type="scientific">Callosobruchus maculatus</name>
    <name type="common">Southern cowpea weevil</name>
    <name type="synonym">Pulse bruchid</name>
    <dbReference type="NCBI Taxonomy" id="64391"/>
    <lineage>
        <taxon>Eukaryota</taxon>
        <taxon>Metazoa</taxon>
        <taxon>Ecdysozoa</taxon>
        <taxon>Arthropoda</taxon>
        <taxon>Hexapoda</taxon>
        <taxon>Insecta</taxon>
        <taxon>Pterygota</taxon>
        <taxon>Neoptera</taxon>
        <taxon>Endopterygota</taxon>
        <taxon>Coleoptera</taxon>
        <taxon>Polyphaga</taxon>
        <taxon>Cucujiformia</taxon>
        <taxon>Chrysomeloidea</taxon>
        <taxon>Chrysomelidae</taxon>
        <taxon>Bruchinae</taxon>
        <taxon>Bruchini</taxon>
        <taxon>Callosobruchus</taxon>
    </lineage>
</organism>
<dbReference type="PANTHER" id="PTHR22933">
    <property type="entry name" value="FI18007P1-RELATED"/>
    <property type="match status" value="1"/>
</dbReference>
<keyword evidence="5" id="KW-1185">Reference proteome</keyword>
<feature type="compositionally biased region" description="Polar residues" evidence="1">
    <location>
        <begin position="64"/>
        <end position="78"/>
    </location>
</feature>
<feature type="signal peptide" evidence="2">
    <location>
        <begin position="1"/>
        <end position="17"/>
    </location>
</feature>
<dbReference type="EMBL" id="CAACVG010003402">
    <property type="protein sequence ID" value="VEN37478.1"/>
    <property type="molecule type" value="Genomic_DNA"/>
</dbReference>
<evidence type="ECO:0000259" key="3">
    <source>
        <dbReference type="PROSITE" id="PS50940"/>
    </source>
</evidence>
<dbReference type="OrthoDB" id="7426044at2759"/>
<feature type="compositionally biased region" description="Low complexity" evidence="1">
    <location>
        <begin position="98"/>
        <end position="113"/>
    </location>
</feature>
<feature type="compositionally biased region" description="Basic and acidic residues" evidence="1">
    <location>
        <begin position="114"/>
        <end position="128"/>
    </location>
</feature>
<dbReference type="InterPro" id="IPR002557">
    <property type="entry name" value="Chitin-bd_dom"/>
</dbReference>